<dbReference type="InterPro" id="IPR057326">
    <property type="entry name" value="KR_dom"/>
</dbReference>
<dbReference type="GO" id="GO:0016491">
    <property type="term" value="F:oxidoreductase activity"/>
    <property type="evidence" value="ECO:0007669"/>
    <property type="project" value="UniProtKB-KW"/>
</dbReference>
<name>A0A918DDX9_9RHOB</name>
<dbReference type="SMART" id="SM00822">
    <property type="entry name" value="PKS_KR"/>
    <property type="match status" value="1"/>
</dbReference>
<proteinExistence type="inferred from homology"/>
<keyword evidence="6" id="KW-1185">Reference proteome</keyword>
<keyword evidence="2" id="KW-0560">Oxidoreductase</keyword>
<dbReference type="CDD" id="cd05233">
    <property type="entry name" value="SDR_c"/>
    <property type="match status" value="1"/>
</dbReference>
<dbReference type="InterPro" id="IPR002347">
    <property type="entry name" value="SDR_fam"/>
</dbReference>
<dbReference type="InterPro" id="IPR020904">
    <property type="entry name" value="Sc_DH/Rdtase_CS"/>
</dbReference>
<feature type="domain" description="Ketoreductase" evidence="4">
    <location>
        <begin position="8"/>
        <end position="202"/>
    </location>
</feature>
<protein>
    <recommendedName>
        <fullName evidence="4">Ketoreductase domain-containing protein</fullName>
    </recommendedName>
</protein>
<evidence type="ECO:0000313" key="6">
    <source>
        <dbReference type="Proteomes" id="UP000598196"/>
    </source>
</evidence>
<dbReference type="PRINTS" id="PR00080">
    <property type="entry name" value="SDRFAMILY"/>
</dbReference>
<organism evidence="5 6">
    <name type="scientific">Gemmobacter aquaticus</name>
    <dbReference type="NCBI Taxonomy" id="490185"/>
    <lineage>
        <taxon>Bacteria</taxon>
        <taxon>Pseudomonadati</taxon>
        <taxon>Pseudomonadota</taxon>
        <taxon>Alphaproteobacteria</taxon>
        <taxon>Rhodobacterales</taxon>
        <taxon>Paracoccaceae</taxon>
        <taxon>Gemmobacter</taxon>
    </lineage>
</organism>
<dbReference type="PROSITE" id="PS00061">
    <property type="entry name" value="ADH_SHORT"/>
    <property type="match status" value="1"/>
</dbReference>
<dbReference type="PRINTS" id="PR00081">
    <property type="entry name" value="GDHRDH"/>
</dbReference>
<dbReference type="Pfam" id="PF00106">
    <property type="entry name" value="adh_short"/>
    <property type="match status" value="1"/>
</dbReference>
<evidence type="ECO:0000256" key="2">
    <source>
        <dbReference type="ARBA" id="ARBA00023002"/>
    </source>
</evidence>
<accession>A0A918DDX9</accession>
<dbReference type="OrthoDB" id="8280747at2"/>
<dbReference type="AlphaFoldDB" id="A0A918DDX9"/>
<comment type="similarity">
    <text evidence="1 3">Belongs to the short-chain dehydrogenases/reductases (SDR) family.</text>
</comment>
<dbReference type="GO" id="GO:0016020">
    <property type="term" value="C:membrane"/>
    <property type="evidence" value="ECO:0007669"/>
    <property type="project" value="TreeGrafter"/>
</dbReference>
<evidence type="ECO:0000256" key="3">
    <source>
        <dbReference type="RuleBase" id="RU000363"/>
    </source>
</evidence>
<evidence type="ECO:0000313" key="5">
    <source>
        <dbReference type="EMBL" id="GGO32902.1"/>
    </source>
</evidence>
<dbReference type="SUPFAM" id="SSF51735">
    <property type="entry name" value="NAD(P)-binding Rossmann-fold domains"/>
    <property type="match status" value="1"/>
</dbReference>
<reference evidence="5 6" key="1">
    <citation type="journal article" date="2014" name="Int. J. Syst. Evol. Microbiol.">
        <title>Complete genome sequence of Corynebacterium casei LMG S-19264T (=DSM 44701T), isolated from a smear-ripened cheese.</title>
        <authorList>
            <consortium name="US DOE Joint Genome Institute (JGI-PGF)"/>
            <person name="Walter F."/>
            <person name="Albersmeier A."/>
            <person name="Kalinowski J."/>
            <person name="Ruckert C."/>
        </authorList>
    </citation>
    <scope>NUCLEOTIDE SEQUENCE [LARGE SCALE GENOMIC DNA]</scope>
    <source>
        <strain evidence="5 6">CGMCC 1.7029</strain>
    </source>
</reference>
<evidence type="ECO:0000259" key="4">
    <source>
        <dbReference type="SMART" id="SM00822"/>
    </source>
</evidence>
<dbReference type="PANTHER" id="PTHR44196:SF1">
    <property type="entry name" value="DEHYDROGENASE_REDUCTASE SDR FAMILY MEMBER 7B"/>
    <property type="match status" value="1"/>
</dbReference>
<gene>
    <name evidence="5" type="ORF">GCM10010991_21320</name>
</gene>
<dbReference type="RefSeq" id="WP_146286847.1">
    <property type="nucleotide sequence ID" value="NZ_BMLP01000003.1"/>
</dbReference>
<dbReference type="Proteomes" id="UP000598196">
    <property type="component" value="Unassembled WGS sequence"/>
</dbReference>
<evidence type="ECO:0000256" key="1">
    <source>
        <dbReference type="ARBA" id="ARBA00006484"/>
    </source>
</evidence>
<dbReference type="Gene3D" id="3.40.50.720">
    <property type="entry name" value="NAD(P)-binding Rossmann-like Domain"/>
    <property type="match status" value="1"/>
</dbReference>
<dbReference type="EMBL" id="BMLP01000003">
    <property type="protein sequence ID" value="GGO32902.1"/>
    <property type="molecule type" value="Genomic_DNA"/>
</dbReference>
<comment type="caution">
    <text evidence="5">The sequence shown here is derived from an EMBL/GenBank/DDBJ whole genome shotgun (WGS) entry which is preliminary data.</text>
</comment>
<sequence length="266" mass="28099">MSDPSDAPVVVITGASSGLGRALARRLVAKGLRVIGISRQPDGRDNQITDGLGSLFTGFAGDVADAAQMRLIAAEVEARIGPVAILINNAATYERGDFLCTPAEEICRHIEVNLCGQINAASAFLPAMVDRGHGRIVNITSFAGGDPLPGSLGYSVSKAGTRSFSKALAVELAGRLPGIVVTEWAPDMMATHIGRPDGVDPDRVAQLGVALALNADPALHGATFLQDQQILPRRSLRRRLKDLLLLKRPVRPLRLIPDQTPPGGTR</sequence>
<dbReference type="InterPro" id="IPR036291">
    <property type="entry name" value="NAD(P)-bd_dom_sf"/>
</dbReference>
<dbReference type="PANTHER" id="PTHR44196">
    <property type="entry name" value="DEHYDROGENASE/REDUCTASE SDR FAMILY MEMBER 7B"/>
    <property type="match status" value="1"/>
</dbReference>